<evidence type="ECO:0000256" key="15">
    <source>
        <dbReference type="RuleBase" id="RU003357"/>
    </source>
</evidence>
<dbReference type="AlphaFoldDB" id="A0A159Z1D5"/>
<dbReference type="InterPro" id="IPR012910">
    <property type="entry name" value="Plug_dom"/>
</dbReference>
<keyword evidence="20" id="KW-1185">Reference proteome</keyword>
<evidence type="ECO:0000256" key="3">
    <source>
        <dbReference type="ARBA" id="ARBA00022448"/>
    </source>
</evidence>
<organism evidence="19 20">
    <name type="scientific">Frigidibacter mobilis</name>
    <dbReference type="NCBI Taxonomy" id="1335048"/>
    <lineage>
        <taxon>Bacteria</taxon>
        <taxon>Pseudomonadati</taxon>
        <taxon>Pseudomonadota</taxon>
        <taxon>Alphaproteobacteria</taxon>
        <taxon>Rhodobacterales</taxon>
        <taxon>Paracoccaceae</taxon>
        <taxon>Frigidibacter</taxon>
    </lineage>
</organism>
<keyword evidence="6 14" id="KW-0812">Transmembrane</keyword>
<reference evidence="19 20" key="1">
    <citation type="submission" date="2015-09" db="EMBL/GenBank/DDBJ databases">
        <title>Complete genome sequence of Defluviimonas alba cai42t isolated from an oilfield in Xinjiang.</title>
        <authorList>
            <person name="Geng S."/>
            <person name="Pan X."/>
            <person name="Wu X."/>
        </authorList>
    </citation>
    <scope>NUCLEOTIDE SEQUENCE [LARGE SCALE GENOMIC DNA]</scope>
    <source>
        <strain evidence="20">cai42</strain>
    </source>
</reference>
<dbReference type="PANTHER" id="PTHR32552">
    <property type="entry name" value="FERRICHROME IRON RECEPTOR-RELATED"/>
    <property type="match status" value="1"/>
</dbReference>
<evidence type="ECO:0000256" key="2">
    <source>
        <dbReference type="ARBA" id="ARBA00009810"/>
    </source>
</evidence>
<dbReference type="GO" id="GO:0015891">
    <property type="term" value="P:siderophore transport"/>
    <property type="evidence" value="ECO:0007669"/>
    <property type="project" value="InterPro"/>
</dbReference>
<evidence type="ECO:0000256" key="8">
    <source>
        <dbReference type="ARBA" id="ARBA00023004"/>
    </source>
</evidence>
<dbReference type="GO" id="GO:0038023">
    <property type="term" value="F:signaling receptor activity"/>
    <property type="evidence" value="ECO:0007669"/>
    <property type="project" value="InterPro"/>
</dbReference>
<evidence type="ECO:0000256" key="7">
    <source>
        <dbReference type="ARBA" id="ARBA00022729"/>
    </source>
</evidence>
<evidence type="ECO:0000313" key="20">
    <source>
        <dbReference type="Proteomes" id="UP000076128"/>
    </source>
</evidence>
<keyword evidence="11 14" id="KW-0472">Membrane</keyword>
<dbReference type="Pfam" id="PF00593">
    <property type="entry name" value="TonB_dep_Rec_b-barrel"/>
    <property type="match status" value="1"/>
</dbReference>
<dbReference type="InterPro" id="IPR037066">
    <property type="entry name" value="Plug_dom_sf"/>
</dbReference>
<dbReference type="Proteomes" id="UP000076128">
    <property type="component" value="Chromosome"/>
</dbReference>
<evidence type="ECO:0000256" key="10">
    <source>
        <dbReference type="ARBA" id="ARBA00023077"/>
    </source>
</evidence>
<dbReference type="PROSITE" id="PS52016">
    <property type="entry name" value="TONB_DEPENDENT_REC_3"/>
    <property type="match status" value="1"/>
</dbReference>
<keyword evidence="13 14" id="KW-0998">Cell outer membrane</keyword>
<evidence type="ECO:0000256" key="5">
    <source>
        <dbReference type="ARBA" id="ARBA00022496"/>
    </source>
</evidence>
<comment type="subcellular location">
    <subcellularLocation>
        <location evidence="1 14">Cell outer membrane</location>
        <topology evidence="1 14">Multi-pass membrane protein</topology>
    </subcellularLocation>
</comment>
<dbReference type="InterPro" id="IPR010105">
    <property type="entry name" value="TonB_sidphr_rcpt"/>
</dbReference>
<dbReference type="PANTHER" id="PTHR32552:SF68">
    <property type="entry name" value="FERRICHROME OUTER MEMBRANE TRANSPORTER_PHAGE RECEPTOR"/>
    <property type="match status" value="1"/>
</dbReference>
<accession>A0A159Z1D5</accession>
<dbReference type="RefSeq" id="WP_066811934.1">
    <property type="nucleotide sequence ID" value="NZ_CP012661.1"/>
</dbReference>
<evidence type="ECO:0000256" key="16">
    <source>
        <dbReference type="SAM" id="SignalP"/>
    </source>
</evidence>
<dbReference type="PATRIC" id="fig|1335048.3.peg.1562"/>
<evidence type="ECO:0000313" key="19">
    <source>
        <dbReference type="EMBL" id="AMY68755.1"/>
    </source>
</evidence>
<keyword evidence="10 15" id="KW-0798">TonB box</keyword>
<evidence type="ECO:0008006" key="21">
    <source>
        <dbReference type="Google" id="ProtNLM"/>
    </source>
</evidence>
<evidence type="ECO:0000256" key="4">
    <source>
        <dbReference type="ARBA" id="ARBA00022452"/>
    </source>
</evidence>
<dbReference type="STRING" id="1335048.AKL17_1502"/>
<dbReference type="InterPro" id="IPR036942">
    <property type="entry name" value="Beta-barrel_TonB_sf"/>
</dbReference>
<dbReference type="OrthoDB" id="9760333at2"/>
<sequence>MPLTLATAPRHLSRPRCPAALLLGCTALVALPMAAAAQQEGEAYRLAPIIVDMGVQADDDAASIVAQELWVGGKVATSLLDTPASVSVVTQKEMTQRDAGTTEEVLQYTGGIVTDYYGSDDRNDYFLVRGYQASTYRDGLTLGSMRGVREEPYAFERVEVLKGANSTLFGVSDPGGSVNFVTKTPKFARFGEVYGQVGSFEQAEIGFDFGDTLNADQTVAYRLTGKVRDSELEYDHSRDDETFVMGGVAWAPTDDTRLSVMFDHLKRDGTPNSGGYPLDREYDRGDFFGEPDYNDHDVERSTLTALLTHEFGGGLSLRANLRYSDLTDDFGYVYLYDFEGRTGDELSRYYFGTDSTAEELIGNVIVQYDTSFGSVDSSTLAGVEFRDASLTEQSYYGLASPIDISNPVYSGAPGSLYTYGQSESEYKTTSLFVQQNLSFSNRVIATVGVRHDWLDLSSKGQSWGVAFDESDDFSETSMRGALTWKVTDEVSSYVSYAESVAPPAIGVEPERGEQYEIGVKYRPAGMKALLSASVFDLARDNVTVAVVQGDGTIERQVVGKSRVRGFEIEGKAEIAQNWDVIASYSYLDSEVVKGPENLDGDGNRIDTDGNQFANVPNHLASVWVNYMLPGNGARGDMTFGLGARYVGAYYYAQSNDSGQSKATTLLDAAFSYDITENTGLAINVSNLMDEQHVVGKATAAYYNPGRTVSATLRRTW</sequence>
<feature type="chain" id="PRO_5007811970" description="Iron complex outermembrane receptor protein" evidence="16">
    <location>
        <begin position="38"/>
        <end position="716"/>
    </location>
</feature>
<keyword evidence="4 14" id="KW-1134">Transmembrane beta strand</keyword>
<dbReference type="CDD" id="cd01347">
    <property type="entry name" value="ligand_gated_channel"/>
    <property type="match status" value="1"/>
</dbReference>
<dbReference type="Gene3D" id="2.170.130.10">
    <property type="entry name" value="TonB-dependent receptor, plug domain"/>
    <property type="match status" value="1"/>
</dbReference>
<gene>
    <name evidence="19" type="ORF">AKL17_1502</name>
</gene>
<evidence type="ECO:0000256" key="13">
    <source>
        <dbReference type="ARBA" id="ARBA00023237"/>
    </source>
</evidence>
<evidence type="ECO:0000256" key="12">
    <source>
        <dbReference type="ARBA" id="ARBA00023170"/>
    </source>
</evidence>
<feature type="domain" description="TonB-dependent receptor-like beta-barrel" evidence="17">
    <location>
        <begin position="251"/>
        <end position="687"/>
    </location>
</feature>
<dbReference type="EMBL" id="CP012661">
    <property type="protein sequence ID" value="AMY68755.1"/>
    <property type="molecule type" value="Genomic_DNA"/>
</dbReference>
<evidence type="ECO:0000256" key="14">
    <source>
        <dbReference type="PROSITE-ProRule" id="PRU01360"/>
    </source>
</evidence>
<feature type="signal peptide" evidence="16">
    <location>
        <begin position="1"/>
        <end position="37"/>
    </location>
</feature>
<keyword evidence="9" id="KW-0406">Ion transport</keyword>
<dbReference type="Pfam" id="PF07715">
    <property type="entry name" value="Plug"/>
    <property type="match status" value="1"/>
</dbReference>
<comment type="similarity">
    <text evidence="2 14 15">Belongs to the TonB-dependent receptor family.</text>
</comment>
<evidence type="ECO:0000256" key="1">
    <source>
        <dbReference type="ARBA" id="ARBA00004571"/>
    </source>
</evidence>
<dbReference type="InterPro" id="IPR000531">
    <property type="entry name" value="Beta-barrel_TonB"/>
</dbReference>
<evidence type="ECO:0000256" key="6">
    <source>
        <dbReference type="ARBA" id="ARBA00022692"/>
    </source>
</evidence>
<keyword evidence="8" id="KW-0408">Iron</keyword>
<keyword evidence="12" id="KW-0675">Receptor</keyword>
<dbReference type="GO" id="GO:0015344">
    <property type="term" value="F:siderophore uptake transmembrane transporter activity"/>
    <property type="evidence" value="ECO:0007669"/>
    <property type="project" value="TreeGrafter"/>
</dbReference>
<evidence type="ECO:0000259" key="17">
    <source>
        <dbReference type="Pfam" id="PF00593"/>
    </source>
</evidence>
<dbReference type="SUPFAM" id="SSF56935">
    <property type="entry name" value="Porins"/>
    <property type="match status" value="1"/>
</dbReference>
<evidence type="ECO:0000256" key="9">
    <source>
        <dbReference type="ARBA" id="ARBA00023065"/>
    </source>
</evidence>
<dbReference type="NCBIfam" id="TIGR01783">
    <property type="entry name" value="TonB-siderophor"/>
    <property type="match status" value="1"/>
</dbReference>
<keyword evidence="5" id="KW-0410">Iron transport</keyword>
<keyword evidence="3 14" id="KW-0813">Transport</keyword>
<keyword evidence="7 16" id="KW-0732">Signal</keyword>
<proteinExistence type="inferred from homology"/>
<feature type="domain" description="TonB-dependent receptor plug" evidence="18">
    <location>
        <begin position="79"/>
        <end position="176"/>
    </location>
</feature>
<dbReference type="InterPro" id="IPR039426">
    <property type="entry name" value="TonB-dep_rcpt-like"/>
</dbReference>
<dbReference type="KEGG" id="daa:AKL17_1502"/>
<protein>
    <recommendedName>
        <fullName evidence="21">Iron complex outermembrane receptor protein</fullName>
    </recommendedName>
</protein>
<name>A0A159Z1D5_9RHOB</name>
<evidence type="ECO:0000259" key="18">
    <source>
        <dbReference type="Pfam" id="PF07715"/>
    </source>
</evidence>
<dbReference type="Gene3D" id="2.40.170.20">
    <property type="entry name" value="TonB-dependent receptor, beta-barrel domain"/>
    <property type="match status" value="1"/>
</dbReference>
<evidence type="ECO:0000256" key="11">
    <source>
        <dbReference type="ARBA" id="ARBA00023136"/>
    </source>
</evidence>
<dbReference type="GO" id="GO:0009279">
    <property type="term" value="C:cell outer membrane"/>
    <property type="evidence" value="ECO:0007669"/>
    <property type="project" value="UniProtKB-SubCell"/>
</dbReference>